<feature type="compositionally biased region" description="Low complexity" evidence="1">
    <location>
        <begin position="25"/>
        <end position="40"/>
    </location>
</feature>
<feature type="non-terminal residue" evidence="2">
    <location>
        <position position="1"/>
    </location>
</feature>
<reference evidence="2" key="1">
    <citation type="submission" date="2021-06" db="EMBL/GenBank/DDBJ databases">
        <authorList>
            <person name="Hodson N. C."/>
            <person name="Mongue J. A."/>
            <person name="Jaron S. K."/>
        </authorList>
    </citation>
    <scope>NUCLEOTIDE SEQUENCE</scope>
</reference>
<comment type="caution">
    <text evidence="2">The sequence shown here is derived from an EMBL/GenBank/DDBJ whole genome shotgun (WGS) entry which is preliminary data.</text>
</comment>
<dbReference type="AlphaFoldDB" id="A0A8J2L8N0"/>
<proteinExistence type="predicted"/>
<name>A0A8J2L8N0_9HEXA</name>
<organism evidence="2 3">
    <name type="scientific">Allacma fusca</name>
    <dbReference type="NCBI Taxonomy" id="39272"/>
    <lineage>
        <taxon>Eukaryota</taxon>
        <taxon>Metazoa</taxon>
        <taxon>Ecdysozoa</taxon>
        <taxon>Arthropoda</taxon>
        <taxon>Hexapoda</taxon>
        <taxon>Collembola</taxon>
        <taxon>Symphypleona</taxon>
        <taxon>Sminthuridae</taxon>
        <taxon>Allacma</taxon>
    </lineage>
</organism>
<evidence type="ECO:0000256" key="1">
    <source>
        <dbReference type="SAM" id="MobiDB-lite"/>
    </source>
</evidence>
<dbReference type="EMBL" id="CAJVCH010555506">
    <property type="protein sequence ID" value="CAG7830357.1"/>
    <property type="molecule type" value="Genomic_DNA"/>
</dbReference>
<evidence type="ECO:0000313" key="2">
    <source>
        <dbReference type="EMBL" id="CAG7830357.1"/>
    </source>
</evidence>
<feature type="compositionally biased region" description="Acidic residues" evidence="1">
    <location>
        <begin position="41"/>
        <end position="56"/>
    </location>
</feature>
<dbReference type="OrthoDB" id="193931at2759"/>
<sequence>NRTSRQSSFNSKKNSQSEEQPEPSPAASNNPSQNDLNENPPESEAEEDEKENEDQVEPVFQTHFEFPAKVKPRRNILGRSIYEQLVWTLENDPKWQSQKVLTRTIGFYKIYGELGAGNFAKVKLGVHQLTR</sequence>
<protein>
    <submittedName>
        <fullName evidence="2">Uncharacterized protein</fullName>
    </submittedName>
</protein>
<gene>
    <name evidence="2" type="ORF">AFUS01_LOCUS40165</name>
</gene>
<feature type="compositionally biased region" description="Low complexity" evidence="1">
    <location>
        <begin position="1"/>
        <end position="14"/>
    </location>
</feature>
<feature type="region of interest" description="Disordered" evidence="1">
    <location>
        <begin position="1"/>
        <end position="61"/>
    </location>
</feature>
<feature type="non-terminal residue" evidence="2">
    <location>
        <position position="131"/>
    </location>
</feature>
<evidence type="ECO:0000313" key="3">
    <source>
        <dbReference type="Proteomes" id="UP000708208"/>
    </source>
</evidence>
<accession>A0A8J2L8N0</accession>
<dbReference type="Proteomes" id="UP000708208">
    <property type="component" value="Unassembled WGS sequence"/>
</dbReference>
<keyword evidence="3" id="KW-1185">Reference proteome</keyword>